<dbReference type="AlphaFoldDB" id="A0A164N8R8"/>
<dbReference type="Gene3D" id="1.20.1280.50">
    <property type="match status" value="1"/>
</dbReference>
<dbReference type="SUPFAM" id="SSF52047">
    <property type="entry name" value="RNI-like"/>
    <property type="match status" value="1"/>
</dbReference>
<keyword evidence="2" id="KW-1185">Reference proteome</keyword>
<dbReference type="OrthoDB" id="2269034at2759"/>
<proteinExistence type="predicted"/>
<evidence type="ECO:0000313" key="2">
    <source>
        <dbReference type="Proteomes" id="UP000076722"/>
    </source>
</evidence>
<dbReference type="InterPro" id="IPR032675">
    <property type="entry name" value="LRR_dom_sf"/>
</dbReference>
<dbReference type="CDD" id="cd09917">
    <property type="entry name" value="F-box_SF"/>
    <property type="match status" value="1"/>
</dbReference>
<organism evidence="1 2">
    <name type="scientific">Sistotremastrum niveocremeum HHB9708</name>
    <dbReference type="NCBI Taxonomy" id="1314777"/>
    <lineage>
        <taxon>Eukaryota</taxon>
        <taxon>Fungi</taxon>
        <taxon>Dikarya</taxon>
        <taxon>Basidiomycota</taxon>
        <taxon>Agaricomycotina</taxon>
        <taxon>Agaricomycetes</taxon>
        <taxon>Sistotremastrales</taxon>
        <taxon>Sistotremastraceae</taxon>
        <taxon>Sertulicium</taxon>
        <taxon>Sertulicium niveocremeum</taxon>
    </lineage>
</organism>
<name>A0A164N8R8_9AGAM</name>
<dbReference type="Proteomes" id="UP000076722">
    <property type="component" value="Unassembled WGS sequence"/>
</dbReference>
<evidence type="ECO:0000313" key="1">
    <source>
        <dbReference type="EMBL" id="KZS87461.1"/>
    </source>
</evidence>
<reference evidence="1 2" key="1">
    <citation type="journal article" date="2016" name="Mol. Biol. Evol.">
        <title>Comparative Genomics of Early-Diverging Mushroom-Forming Fungi Provides Insights into the Origins of Lignocellulose Decay Capabilities.</title>
        <authorList>
            <person name="Nagy L.G."/>
            <person name="Riley R."/>
            <person name="Tritt A."/>
            <person name="Adam C."/>
            <person name="Daum C."/>
            <person name="Floudas D."/>
            <person name="Sun H."/>
            <person name="Yadav J.S."/>
            <person name="Pangilinan J."/>
            <person name="Larsson K.H."/>
            <person name="Matsuura K."/>
            <person name="Barry K."/>
            <person name="Labutti K."/>
            <person name="Kuo R."/>
            <person name="Ohm R.A."/>
            <person name="Bhattacharya S.S."/>
            <person name="Shirouzu T."/>
            <person name="Yoshinaga Y."/>
            <person name="Martin F.M."/>
            <person name="Grigoriev I.V."/>
            <person name="Hibbett D.S."/>
        </authorList>
    </citation>
    <scope>NUCLEOTIDE SEQUENCE [LARGE SCALE GENOMIC DNA]</scope>
    <source>
        <strain evidence="1 2">HHB9708</strain>
    </source>
</reference>
<protein>
    <submittedName>
        <fullName evidence="1">Uncharacterized protein</fullName>
    </submittedName>
</protein>
<accession>A0A164N8R8</accession>
<sequence>MSAMIDDDRMAKDLNEQELIKLLVARVKGRAYRLAEESYEKSEGYMLGILTDVIDNLNDNRATVNLDLNKRIAIERLPDEVLGMIFLHCVDMRSTILNPRSIYACGPFKWPPIVNVCKRWRQTALNTPRLFTCCHMGWERNDIDLILKCGGTKLPLHLSIPPIATPRVGPSRSFVPFLKFFPSPATTHPTMTLANDLEKLRPLITRSISLHLMVQEELIAAHPDSLDLSCPNLDTLLMHSMIHLGTMNTMNTEFRTRVKSLFGYLFRTPPVTLKHLHLESMDLPEDIHLCPNIKSVVMENTGSPRSGLLSTLQVLSKVPGLQKVTLNSCFAWGAIGIHPPPPAPSATLFRELTILSISKMHFTDISRMLSQVTFPNLKQLQLLSLIIFQLPDPYAHQIAPNVDFNHTDLKRFISQGTSLRLVLRGEGSSCDLTASLTNPDDMDTSSDKPKPLLEVSFAHERVLTFPADGGQPPVLPPDFSAFFECLKSLPFEDLRTLEIVSEDEGYKSLPGLATRSLLEKCRSLRSIQFKKINADSALTQFAEANIILCPSLEELVFDQCTMSGQLLENLVMRKVNGIRPWRSLRLLNTSFTPEFFEPRLTPYVTKVIVDNTDVS</sequence>
<dbReference type="EMBL" id="KV419449">
    <property type="protein sequence ID" value="KZS87461.1"/>
    <property type="molecule type" value="Genomic_DNA"/>
</dbReference>
<dbReference type="Gene3D" id="3.80.10.10">
    <property type="entry name" value="Ribonuclease Inhibitor"/>
    <property type="match status" value="1"/>
</dbReference>
<gene>
    <name evidence="1" type="ORF">SISNIDRAFT_460859</name>
</gene>